<dbReference type="InterPro" id="IPR050832">
    <property type="entry name" value="Bact_Acetyltransf"/>
</dbReference>
<reference evidence="4 5" key="1">
    <citation type="submission" date="2022-05" db="EMBL/GenBank/DDBJ databases">
        <title>S8-45 Sphingomonas ultraviolaceadurans.</title>
        <authorList>
            <person name="Liu Y."/>
        </authorList>
    </citation>
    <scope>NUCLEOTIDE SEQUENCE [LARGE SCALE GENOMIC DNA]</scope>
    <source>
        <strain evidence="4 5">S8-45</strain>
    </source>
</reference>
<proteinExistence type="predicted"/>
<dbReference type="SUPFAM" id="SSF55729">
    <property type="entry name" value="Acyl-CoA N-acyltransferases (Nat)"/>
    <property type="match status" value="1"/>
</dbReference>
<evidence type="ECO:0000313" key="4">
    <source>
        <dbReference type="EMBL" id="UUR08207.1"/>
    </source>
</evidence>
<dbReference type="Pfam" id="PF00583">
    <property type="entry name" value="Acetyltransf_1"/>
    <property type="match status" value="1"/>
</dbReference>
<organism evidence="4 5">
    <name type="scientific">Sphingomonas glaciei</name>
    <dbReference type="NCBI Taxonomy" id="2938948"/>
    <lineage>
        <taxon>Bacteria</taxon>
        <taxon>Pseudomonadati</taxon>
        <taxon>Pseudomonadota</taxon>
        <taxon>Alphaproteobacteria</taxon>
        <taxon>Sphingomonadales</taxon>
        <taxon>Sphingomonadaceae</taxon>
        <taxon>Sphingomonas</taxon>
    </lineage>
</organism>
<feature type="domain" description="N-acetyltransferase" evidence="3">
    <location>
        <begin position="6"/>
        <end position="158"/>
    </location>
</feature>
<name>A0ABY5MXZ9_9SPHN</name>
<protein>
    <submittedName>
        <fullName evidence="4">GNAT family N-acetyltransferase</fullName>
        <ecNumber evidence="4">2.3.1.-</ecNumber>
    </submittedName>
</protein>
<dbReference type="PANTHER" id="PTHR43877">
    <property type="entry name" value="AMINOALKYLPHOSPHONATE N-ACETYLTRANSFERASE-RELATED-RELATED"/>
    <property type="match status" value="1"/>
</dbReference>
<evidence type="ECO:0000313" key="5">
    <source>
        <dbReference type="Proteomes" id="UP000831921"/>
    </source>
</evidence>
<sequence>MSSVAPHLLLIDRGGGGDLDEVMAVMGSAFDSSFGEAWTRAQCAGILPMAGVTLMVARRDGDAVGFSLARRTLDEAELLLIAVRPDHGRSRIGSALVQRFIADQKAAGAHHLHLEVRDGNPAVQLYRDHGFSVAGRRTSYYRGTNGERFDALTMTLTV</sequence>
<dbReference type="RefSeq" id="WP_249503986.1">
    <property type="nucleotide sequence ID" value="NZ_CP097253.1"/>
</dbReference>
<dbReference type="CDD" id="cd04301">
    <property type="entry name" value="NAT_SF"/>
    <property type="match status" value="1"/>
</dbReference>
<keyword evidence="5" id="KW-1185">Reference proteome</keyword>
<accession>A0ABY5MXZ9</accession>
<dbReference type="InterPro" id="IPR016181">
    <property type="entry name" value="Acyl_CoA_acyltransferase"/>
</dbReference>
<evidence type="ECO:0000256" key="2">
    <source>
        <dbReference type="ARBA" id="ARBA00023315"/>
    </source>
</evidence>
<gene>
    <name evidence="4" type="ORF">M1K48_00735</name>
</gene>
<keyword evidence="1 4" id="KW-0808">Transferase</keyword>
<dbReference type="InterPro" id="IPR000182">
    <property type="entry name" value="GNAT_dom"/>
</dbReference>
<evidence type="ECO:0000259" key="3">
    <source>
        <dbReference type="PROSITE" id="PS51186"/>
    </source>
</evidence>
<dbReference type="EMBL" id="CP097253">
    <property type="protein sequence ID" value="UUR08207.1"/>
    <property type="molecule type" value="Genomic_DNA"/>
</dbReference>
<evidence type="ECO:0000256" key="1">
    <source>
        <dbReference type="ARBA" id="ARBA00022679"/>
    </source>
</evidence>
<dbReference type="GO" id="GO:0016746">
    <property type="term" value="F:acyltransferase activity"/>
    <property type="evidence" value="ECO:0007669"/>
    <property type="project" value="UniProtKB-KW"/>
</dbReference>
<dbReference type="PROSITE" id="PS51186">
    <property type="entry name" value="GNAT"/>
    <property type="match status" value="1"/>
</dbReference>
<keyword evidence="2 4" id="KW-0012">Acyltransferase</keyword>
<dbReference type="Gene3D" id="3.40.630.30">
    <property type="match status" value="1"/>
</dbReference>
<dbReference type="Proteomes" id="UP000831921">
    <property type="component" value="Chromosome"/>
</dbReference>
<dbReference type="EC" id="2.3.1.-" evidence="4"/>